<evidence type="ECO:0000256" key="1">
    <source>
        <dbReference type="ARBA" id="ARBA00004651"/>
    </source>
</evidence>
<dbReference type="InterPro" id="IPR032818">
    <property type="entry name" value="DedA-like"/>
</dbReference>
<feature type="transmembrane region" description="Helical" evidence="7">
    <location>
        <begin position="170"/>
        <end position="188"/>
    </location>
</feature>
<evidence type="ECO:0000256" key="5">
    <source>
        <dbReference type="ARBA" id="ARBA00022989"/>
    </source>
</evidence>
<keyword evidence="5 7" id="KW-1133">Transmembrane helix</keyword>
<evidence type="ECO:0000256" key="3">
    <source>
        <dbReference type="ARBA" id="ARBA00022475"/>
    </source>
</evidence>
<comment type="subcellular location">
    <subcellularLocation>
        <location evidence="1 7">Cell membrane</location>
        <topology evidence="1 7">Multi-pass membrane protein</topology>
    </subcellularLocation>
</comment>
<feature type="transmembrane region" description="Helical" evidence="7">
    <location>
        <begin position="143"/>
        <end position="164"/>
    </location>
</feature>
<evidence type="ECO:0000313" key="9">
    <source>
        <dbReference type="EMBL" id="OGI61226.1"/>
    </source>
</evidence>
<proteinExistence type="inferred from homology"/>
<feature type="transmembrane region" description="Helical" evidence="7">
    <location>
        <begin position="14"/>
        <end position="33"/>
    </location>
</feature>
<dbReference type="STRING" id="1801732.A2814_00455"/>
<organism evidence="9 10">
    <name type="scientific">Candidatus Nomurabacteria bacterium RIFCSPHIGHO2_01_FULL_38_19</name>
    <dbReference type="NCBI Taxonomy" id="1801732"/>
    <lineage>
        <taxon>Bacteria</taxon>
        <taxon>Candidatus Nomuraibacteriota</taxon>
    </lineage>
</organism>
<name>A0A1F6UV45_9BACT</name>
<dbReference type="EMBL" id="MFTI01000002">
    <property type="protein sequence ID" value="OGI61226.1"/>
    <property type="molecule type" value="Genomic_DNA"/>
</dbReference>
<accession>A0A1F6UV45</accession>
<keyword evidence="4 7" id="KW-0812">Transmembrane</keyword>
<keyword evidence="6 7" id="KW-0472">Membrane</keyword>
<gene>
    <name evidence="9" type="ORF">A2814_00455</name>
</gene>
<dbReference type="Pfam" id="PF09335">
    <property type="entry name" value="VTT_dom"/>
    <property type="match status" value="1"/>
</dbReference>
<evidence type="ECO:0000313" key="10">
    <source>
        <dbReference type="Proteomes" id="UP000177869"/>
    </source>
</evidence>
<comment type="caution">
    <text evidence="9">The sequence shown here is derived from an EMBL/GenBank/DDBJ whole genome shotgun (WGS) entry which is preliminary data.</text>
</comment>
<comment type="similarity">
    <text evidence="2 7">Belongs to the DedA family.</text>
</comment>
<feature type="domain" description="VTT" evidence="8">
    <location>
        <begin position="33"/>
        <end position="158"/>
    </location>
</feature>
<dbReference type="GO" id="GO:0005886">
    <property type="term" value="C:plasma membrane"/>
    <property type="evidence" value="ECO:0007669"/>
    <property type="project" value="UniProtKB-SubCell"/>
</dbReference>
<feature type="transmembrane region" description="Helical" evidence="7">
    <location>
        <begin position="45"/>
        <end position="69"/>
    </location>
</feature>
<evidence type="ECO:0000256" key="6">
    <source>
        <dbReference type="ARBA" id="ARBA00023136"/>
    </source>
</evidence>
<evidence type="ECO:0000256" key="7">
    <source>
        <dbReference type="RuleBase" id="RU367016"/>
    </source>
</evidence>
<dbReference type="Proteomes" id="UP000177869">
    <property type="component" value="Unassembled WGS sequence"/>
</dbReference>
<evidence type="ECO:0000259" key="8">
    <source>
        <dbReference type="Pfam" id="PF09335"/>
    </source>
</evidence>
<sequence>MFHLFDITYLITTYGYVGIFIIVFLESGIFFALPGDSLLFTAGLFASAFGMNIVFLVALIFVATFLGGLTGYEIGVYLTKLEQFKFLKKILKKEHIDKAHKFFERHGLFAIIFSRFVPIVRTFVPIVAGIARMHYLTFVKYSIISSFLWSFIVTLLGYFLGQAFPVIKNYLSLITILVVLVSLLPIVFEMTRKEKKH</sequence>
<reference evidence="9 10" key="1">
    <citation type="journal article" date="2016" name="Nat. Commun.">
        <title>Thousands of microbial genomes shed light on interconnected biogeochemical processes in an aquifer system.</title>
        <authorList>
            <person name="Anantharaman K."/>
            <person name="Brown C.T."/>
            <person name="Hug L.A."/>
            <person name="Sharon I."/>
            <person name="Castelle C.J."/>
            <person name="Probst A.J."/>
            <person name="Thomas B.C."/>
            <person name="Singh A."/>
            <person name="Wilkins M.J."/>
            <person name="Karaoz U."/>
            <person name="Brodie E.L."/>
            <person name="Williams K.H."/>
            <person name="Hubbard S.S."/>
            <person name="Banfield J.F."/>
        </authorList>
    </citation>
    <scope>NUCLEOTIDE SEQUENCE [LARGE SCALE GENOMIC DNA]</scope>
</reference>
<dbReference type="PANTHER" id="PTHR30353">
    <property type="entry name" value="INNER MEMBRANE PROTEIN DEDA-RELATED"/>
    <property type="match status" value="1"/>
</dbReference>
<keyword evidence="3 7" id="KW-1003">Cell membrane</keyword>
<evidence type="ECO:0000256" key="2">
    <source>
        <dbReference type="ARBA" id="ARBA00010792"/>
    </source>
</evidence>
<feature type="transmembrane region" description="Helical" evidence="7">
    <location>
        <begin position="108"/>
        <end position="131"/>
    </location>
</feature>
<evidence type="ECO:0000256" key="4">
    <source>
        <dbReference type="ARBA" id="ARBA00022692"/>
    </source>
</evidence>
<protein>
    <recommendedName>
        <fullName evidence="8">VTT domain-containing protein</fullName>
    </recommendedName>
</protein>
<dbReference type="InterPro" id="IPR032816">
    <property type="entry name" value="VTT_dom"/>
</dbReference>
<dbReference type="PANTHER" id="PTHR30353:SF0">
    <property type="entry name" value="TRANSMEMBRANE PROTEIN"/>
    <property type="match status" value="1"/>
</dbReference>
<dbReference type="AlphaFoldDB" id="A0A1F6UV45"/>